<dbReference type="Pfam" id="PF12799">
    <property type="entry name" value="LRR_4"/>
    <property type="match status" value="1"/>
</dbReference>
<dbReference type="Gene3D" id="3.10.20.90">
    <property type="entry name" value="Phosphatidylinositol 3-kinase Catalytic Subunit, Chain A, domain 1"/>
    <property type="match status" value="1"/>
</dbReference>
<evidence type="ECO:0000313" key="7">
    <source>
        <dbReference type="EnsemblMetazoa" id="KAF7488442.1"/>
    </source>
</evidence>
<keyword evidence="3" id="KW-0963">Cytoplasm</keyword>
<dbReference type="SUPFAM" id="SSF52047">
    <property type="entry name" value="RNI-like"/>
    <property type="match status" value="1"/>
</dbReference>
<dbReference type="InterPro" id="IPR025875">
    <property type="entry name" value="Leu-rich_rpt_4"/>
</dbReference>
<dbReference type="OMA" id="EIHYLRF"/>
<evidence type="ECO:0000256" key="4">
    <source>
        <dbReference type="ARBA" id="ARBA00022614"/>
    </source>
</evidence>
<proteinExistence type="predicted"/>
<dbReference type="SMART" id="SM00365">
    <property type="entry name" value="LRR_SD22"/>
    <property type="match status" value="4"/>
</dbReference>
<gene>
    <name evidence="6" type="ORF">SSS_7009</name>
</gene>
<dbReference type="Gene3D" id="3.80.10.10">
    <property type="entry name" value="Ribonuclease Inhibitor"/>
    <property type="match status" value="3"/>
</dbReference>
<dbReference type="AlphaFoldDB" id="A0A834V8Q4"/>
<protein>
    <recommendedName>
        <fullName evidence="2">Leucine-rich repeat-containing protein 51</fullName>
    </recommendedName>
</protein>
<dbReference type="PANTHER" id="PTHR46545:SF1">
    <property type="entry name" value="LEUCINE-RICH REPEAT-CONTAINING PROTEIN 51"/>
    <property type="match status" value="1"/>
</dbReference>
<keyword evidence="4" id="KW-0433">Leucine-rich repeat</keyword>
<evidence type="ECO:0000313" key="6">
    <source>
        <dbReference type="EMBL" id="KAF7488442.1"/>
    </source>
</evidence>
<dbReference type="Proteomes" id="UP000070412">
    <property type="component" value="Unassembled WGS sequence"/>
</dbReference>
<evidence type="ECO:0000256" key="5">
    <source>
        <dbReference type="ARBA" id="ARBA00022737"/>
    </source>
</evidence>
<reference evidence="8" key="1">
    <citation type="journal article" date="2020" name="PLoS Negl. Trop. Dis.">
        <title>High-quality nuclear genome for Sarcoptes scabiei-A critical resource for a neglected parasite.</title>
        <authorList>
            <person name="Korhonen P.K."/>
            <person name="Gasser R.B."/>
            <person name="Ma G."/>
            <person name="Wang T."/>
            <person name="Stroehlein A.J."/>
            <person name="Young N.D."/>
            <person name="Ang C.S."/>
            <person name="Fernando D.D."/>
            <person name="Lu H.C."/>
            <person name="Taylor S."/>
            <person name="Reynolds S.L."/>
            <person name="Mofiz E."/>
            <person name="Najaraj S.H."/>
            <person name="Gowda H."/>
            <person name="Madugundu A."/>
            <person name="Renuse S."/>
            <person name="Holt D."/>
            <person name="Pandey A."/>
            <person name="Papenfuss A.T."/>
            <person name="Fischer K."/>
        </authorList>
    </citation>
    <scope>NUCLEOTIDE SEQUENCE [LARGE SCALE GENOMIC DNA]</scope>
</reference>
<dbReference type="GO" id="GO:0005737">
    <property type="term" value="C:cytoplasm"/>
    <property type="evidence" value="ECO:0007669"/>
    <property type="project" value="UniProtKB-SubCell"/>
</dbReference>
<dbReference type="InterPro" id="IPR001611">
    <property type="entry name" value="Leu-rich_rpt"/>
</dbReference>
<dbReference type="EMBL" id="WVUK01000066">
    <property type="protein sequence ID" value="KAF7488442.1"/>
    <property type="molecule type" value="Genomic_DNA"/>
</dbReference>
<keyword evidence="5" id="KW-0677">Repeat</keyword>
<reference evidence="7" key="3">
    <citation type="submission" date="2022-06" db="UniProtKB">
        <authorList>
            <consortium name="EnsemblMetazoa"/>
        </authorList>
    </citation>
    <scope>IDENTIFICATION</scope>
</reference>
<evidence type="ECO:0000256" key="1">
    <source>
        <dbReference type="ARBA" id="ARBA00004496"/>
    </source>
</evidence>
<dbReference type="InterPro" id="IPR032675">
    <property type="entry name" value="LRR_dom_sf"/>
</dbReference>
<evidence type="ECO:0000313" key="8">
    <source>
        <dbReference type="Proteomes" id="UP000070412"/>
    </source>
</evidence>
<evidence type="ECO:0000256" key="2">
    <source>
        <dbReference type="ARBA" id="ARBA00014223"/>
    </source>
</evidence>
<organism evidence="6">
    <name type="scientific">Sarcoptes scabiei</name>
    <name type="common">Itch mite</name>
    <name type="synonym">Acarus scabiei</name>
    <dbReference type="NCBI Taxonomy" id="52283"/>
    <lineage>
        <taxon>Eukaryota</taxon>
        <taxon>Metazoa</taxon>
        <taxon>Ecdysozoa</taxon>
        <taxon>Arthropoda</taxon>
        <taxon>Chelicerata</taxon>
        <taxon>Arachnida</taxon>
        <taxon>Acari</taxon>
        <taxon>Acariformes</taxon>
        <taxon>Sarcoptiformes</taxon>
        <taxon>Astigmata</taxon>
        <taxon>Psoroptidia</taxon>
        <taxon>Sarcoptoidea</taxon>
        <taxon>Sarcoptidae</taxon>
        <taxon>Sarcoptinae</taxon>
        <taxon>Sarcoptes</taxon>
    </lineage>
</organism>
<evidence type="ECO:0000256" key="3">
    <source>
        <dbReference type="ARBA" id="ARBA00022490"/>
    </source>
</evidence>
<sequence length="464" mass="55390">MNTFIDALYLKYCYEDSDELSDEIELPQSDGHRRVCEFIGFDKIKEELRNVKDLQFIDLSDYSIYAASNQSNQSDELKLKRLRHLNISRNKIKSWTVLACIIDLAPNIEEIILTGNPLPSTISDEEFGRISEKFKRLTTVVIGNVGFTWSCFYNGCLRLWPNIEILNLFKNNISDIKIDESFLSLHNLTFLNLANNPISDWKEIYKLGRLKKLRSLELANCFLRNIRFDDEDIKKNLFHRLEHLDLSHNLIDDWRSVAELNKLNRLNTLLLRHNPIYYENKQPYYHNFNFIVGRIKNLDKLEREKLTKEVRNECEKYYVSKIFLEYMDIKHTKNQKRMKEFFLENPCLMDLLNLYGAPVVAPKLSKEELMQKNYKILTIIDENNSDQSKRKIQKQFPVTLKISQLKFILRKLFMIDMRDDFNLEIRSSNYREEMKDRHDLNQYRLEDDDEILIHINRLCKNQSN</sequence>
<comment type="subcellular location">
    <subcellularLocation>
        <location evidence="1">Cytoplasm</location>
    </subcellularLocation>
</comment>
<name>A0A834V8Q4_SARSC</name>
<accession>A0A834V8Q4</accession>
<dbReference type="EnsemblMetazoa" id="SSS_7009s_mrna">
    <property type="protein sequence ID" value="KAF7488442.1"/>
    <property type="gene ID" value="SSS_7009"/>
</dbReference>
<dbReference type="PANTHER" id="PTHR46545">
    <property type="entry name" value="LEUCINE-RICH REPEAT-CONTAINING PROTEIN 51"/>
    <property type="match status" value="1"/>
</dbReference>
<reference evidence="6" key="2">
    <citation type="submission" date="2020-01" db="EMBL/GenBank/DDBJ databases">
        <authorList>
            <person name="Korhonen P.K.K."/>
            <person name="Guangxu M.G."/>
            <person name="Wang T.W."/>
            <person name="Stroehlein A.J.S."/>
            <person name="Young N.D."/>
            <person name="Ang C.-S.A."/>
            <person name="Fernando D.W.F."/>
            <person name="Lu H.L."/>
            <person name="Taylor S.T."/>
            <person name="Ehtesham M.E.M."/>
            <person name="Najaraj S.H.N."/>
            <person name="Harsha G.H.G."/>
            <person name="Madugundu A.M."/>
            <person name="Renuse S.R."/>
            <person name="Holt D.H."/>
            <person name="Pandey A.P."/>
            <person name="Papenfuss A.P."/>
            <person name="Gasser R.B.G."/>
            <person name="Fischer K.F."/>
        </authorList>
    </citation>
    <scope>NUCLEOTIDE SEQUENCE</scope>
    <source>
        <strain evidence="6">SSS_KF_BRIS2020</strain>
    </source>
</reference>
<dbReference type="OrthoDB" id="5273213at2759"/>
<dbReference type="PROSITE" id="PS51450">
    <property type="entry name" value="LRR"/>
    <property type="match status" value="3"/>
</dbReference>
<keyword evidence="8" id="KW-1185">Reference proteome</keyword>